<dbReference type="AlphaFoldDB" id="A0A8J5GRV1"/>
<keyword evidence="3" id="KW-0862">Zinc</keyword>
<evidence type="ECO:0000256" key="1">
    <source>
        <dbReference type="ARBA" id="ARBA00022723"/>
    </source>
</evidence>
<evidence type="ECO:0000259" key="5">
    <source>
        <dbReference type="Pfam" id="PF02892"/>
    </source>
</evidence>
<feature type="region of interest" description="Disordered" evidence="4">
    <location>
        <begin position="83"/>
        <end position="102"/>
    </location>
</feature>
<dbReference type="GO" id="GO:0008270">
    <property type="term" value="F:zinc ion binding"/>
    <property type="evidence" value="ECO:0007669"/>
    <property type="project" value="UniProtKB-KW"/>
</dbReference>
<evidence type="ECO:0000256" key="3">
    <source>
        <dbReference type="ARBA" id="ARBA00022833"/>
    </source>
</evidence>
<evidence type="ECO:0000256" key="2">
    <source>
        <dbReference type="ARBA" id="ARBA00022771"/>
    </source>
</evidence>
<accession>A0A8J5GRV1</accession>
<evidence type="ECO:0000313" key="6">
    <source>
        <dbReference type="EMBL" id="KAG6504947.1"/>
    </source>
</evidence>
<name>A0A8J5GRV1_ZINOF</name>
<dbReference type="InterPro" id="IPR003656">
    <property type="entry name" value="Znf_BED"/>
</dbReference>
<keyword evidence="2" id="KW-0863">Zinc-finger</keyword>
<protein>
    <recommendedName>
        <fullName evidence="5">BED-type domain-containing protein</fullName>
    </recommendedName>
</protein>
<reference evidence="6 7" key="1">
    <citation type="submission" date="2020-08" db="EMBL/GenBank/DDBJ databases">
        <title>Plant Genome Project.</title>
        <authorList>
            <person name="Zhang R.-G."/>
        </authorList>
    </citation>
    <scope>NUCLEOTIDE SEQUENCE [LARGE SCALE GENOMIC DNA]</scope>
    <source>
        <tissue evidence="6">Rhizome</tissue>
    </source>
</reference>
<comment type="caution">
    <text evidence="6">The sequence shown here is derived from an EMBL/GenBank/DDBJ whole genome shotgun (WGS) entry which is preliminary data.</text>
</comment>
<feature type="domain" description="BED-type" evidence="5">
    <location>
        <begin position="112"/>
        <end position="150"/>
    </location>
</feature>
<dbReference type="Proteomes" id="UP000734854">
    <property type="component" value="Unassembled WGS sequence"/>
</dbReference>
<proteinExistence type="predicted"/>
<dbReference type="GO" id="GO:0003677">
    <property type="term" value="F:DNA binding"/>
    <property type="evidence" value="ECO:0007669"/>
    <property type="project" value="InterPro"/>
</dbReference>
<sequence>MALDIVEKNYLSWILDVKIHLATNGLGDAIIEGNKTTGQDKAQAMIFLRCHLHDALKIEYLTVKDPLVLWNNLKERIMDGSSGIGSNANSSTRPFTNEESASQSHRQKADIAWAHVYEGVNAQGRKSMTCIYCHKTFVGGGIFRMKQHLVGARGSIISCGKVPPEVRHAISIILKDIFEKNKENRRKFGIENLFGRSVDEFDGDGVQEISIIHTKGITINEASAPSDKGK</sequence>
<evidence type="ECO:0000256" key="4">
    <source>
        <dbReference type="SAM" id="MobiDB-lite"/>
    </source>
</evidence>
<keyword evidence="7" id="KW-1185">Reference proteome</keyword>
<evidence type="ECO:0000313" key="7">
    <source>
        <dbReference type="Proteomes" id="UP000734854"/>
    </source>
</evidence>
<dbReference type="EMBL" id="JACMSC010000010">
    <property type="protein sequence ID" value="KAG6504947.1"/>
    <property type="molecule type" value="Genomic_DNA"/>
</dbReference>
<gene>
    <name evidence="6" type="ORF">ZIOFF_037295</name>
</gene>
<feature type="compositionally biased region" description="Polar residues" evidence="4">
    <location>
        <begin position="92"/>
        <end position="102"/>
    </location>
</feature>
<organism evidence="6 7">
    <name type="scientific">Zingiber officinale</name>
    <name type="common">Ginger</name>
    <name type="synonym">Amomum zingiber</name>
    <dbReference type="NCBI Taxonomy" id="94328"/>
    <lineage>
        <taxon>Eukaryota</taxon>
        <taxon>Viridiplantae</taxon>
        <taxon>Streptophyta</taxon>
        <taxon>Embryophyta</taxon>
        <taxon>Tracheophyta</taxon>
        <taxon>Spermatophyta</taxon>
        <taxon>Magnoliopsida</taxon>
        <taxon>Liliopsida</taxon>
        <taxon>Zingiberales</taxon>
        <taxon>Zingiberaceae</taxon>
        <taxon>Zingiber</taxon>
    </lineage>
</organism>
<keyword evidence="1" id="KW-0479">Metal-binding</keyword>
<dbReference type="PANTHER" id="PTHR33325">
    <property type="entry name" value="ZINC FINGER, CCHC-TYPE-RELATED"/>
    <property type="match status" value="1"/>
</dbReference>
<dbReference type="PANTHER" id="PTHR33325:SF11">
    <property type="entry name" value="COLD SHOCK DOMAIN-CONTAINING PROTEIN 4-LIKE"/>
    <property type="match status" value="1"/>
</dbReference>
<dbReference type="Pfam" id="PF02892">
    <property type="entry name" value="zf-BED"/>
    <property type="match status" value="1"/>
</dbReference>